<accession>A0ABW4N386</accession>
<dbReference type="SUPFAM" id="SSF51971">
    <property type="entry name" value="Nucleotide-binding domain"/>
    <property type="match status" value="1"/>
</dbReference>
<reference evidence="2" key="1">
    <citation type="journal article" date="2019" name="Int. J. Syst. Evol. Microbiol.">
        <title>The Global Catalogue of Microorganisms (GCM) 10K type strain sequencing project: providing services to taxonomists for standard genome sequencing and annotation.</title>
        <authorList>
            <consortium name="The Broad Institute Genomics Platform"/>
            <consortium name="The Broad Institute Genome Sequencing Center for Infectious Disease"/>
            <person name="Wu L."/>
            <person name="Ma J."/>
        </authorList>
    </citation>
    <scope>NUCLEOTIDE SEQUENCE [LARGE SCALE GENOMIC DNA]</scope>
    <source>
        <strain evidence="2">DFY28</strain>
    </source>
</reference>
<organism evidence="1 2">
    <name type="scientific">Phenylobacterium terrae</name>
    <dbReference type="NCBI Taxonomy" id="2665495"/>
    <lineage>
        <taxon>Bacteria</taxon>
        <taxon>Pseudomonadati</taxon>
        <taxon>Pseudomonadota</taxon>
        <taxon>Alphaproteobacteria</taxon>
        <taxon>Caulobacterales</taxon>
        <taxon>Caulobacteraceae</taxon>
        <taxon>Phenylobacterium</taxon>
    </lineage>
</organism>
<evidence type="ECO:0000313" key="1">
    <source>
        <dbReference type="EMBL" id="MFD1784429.1"/>
    </source>
</evidence>
<name>A0ABW4N386_9CAUL</name>
<dbReference type="Proteomes" id="UP001597237">
    <property type="component" value="Unassembled WGS sequence"/>
</dbReference>
<dbReference type="Pfam" id="PF13450">
    <property type="entry name" value="NAD_binding_8"/>
    <property type="match status" value="1"/>
</dbReference>
<protein>
    <submittedName>
        <fullName evidence="1">NAD(P)-binding protein</fullName>
    </submittedName>
</protein>
<comment type="caution">
    <text evidence="1">The sequence shown here is derived from an EMBL/GenBank/DDBJ whole genome shotgun (WGS) entry which is preliminary data.</text>
</comment>
<keyword evidence="2" id="KW-1185">Reference proteome</keyword>
<sequence>MGKVRIVGGGLTGIIAALQAHRLGCRDIELFEQYGELGGSLLPRTDHGLELRQTRHYFGTRGDAQRALLEWHGVAFDDFDNRCGSVSPGAGGEPAFVEGFGGPSLAARQTALVEPAGESLADRLRAYPHDIEQALSRYCQWSLGVWLDEVHESAAGPLGIGRVHPRAADTTTLAELKRADDLYDALYGLPGHMWGRTQGSQASLPRDGFAGLFAAAGRALAGLGVKIHLGSMISPREAIAACRPGEALVWAAGPAPLYKAVGVTAPKPLVRSGAAYVFKAKTELKPFWLQNFTASGAVFRISTYESRGETLLTAECVAEAGDAELRREIRRLMSGFGQVQLKEQLLAAVEPRQGLTSMAEAKATKALRGKLAQSLGPAFVSGCWSAERPEDAFARIGSALAAALEPAQQVRTATAA</sequence>
<dbReference type="Gene3D" id="3.50.50.60">
    <property type="entry name" value="FAD/NAD(P)-binding domain"/>
    <property type="match status" value="1"/>
</dbReference>
<proteinExistence type="predicted"/>
<evidence type="ECO:0000313" key="2">
    <source>
        <dbReference type="Proteomes" id="UP001597237"/>
    </source>
</evidence>
<dbReference type="InterPro" id="IPR036188">
    <property type="entry name" value="FAD/NAD-bd_sf"/>
</dbReference>
<gene>
    <name evidence="1" type="ORF">ACFSC0_13565</name>
</gene>
<dbReference type="EMBL" id="JBHUEY010000001">
    <property type="protein sequence ID" value="MFD1784429.1"/>
    <property type="molecule type" value="Genomic_DNA"/>
</dbReference>
<dbReference type="RefSeq" id="WP_377283625.1">
    <property type="nucleotide sequence ID" value="NZ_JBHRSI010000009.1"/>
</dbReference>